<feature type="compositionally biased region" description="Pro residues" evidence="1">
    <location>
        <begin position="358"/>
        <end position="368"/>
    </location>
</feature>
<evidence type="ECO:0000256" key="1">
    <source>
        <dbReference type="SAM" id="MobiDB-lite"/>
    </source>
</evidence>
<keyword evidence="2" id="KW-0472">Membrane</keyword>
<name>A0AAE4CE05_9ACTN</name>
<keyword evidence="5" id="KW-1185">Reference proteome</keyword>
<evidence type="ECO:0000256" key="2">
    <source>
        <dbReference type="SAM" id="Phobius"/>
    </source>
</evidence>
<comment type="caution">
    <text evidence="4">The sequence shown here is derived from an EMBL/GenBank/DDBJ whole genome shotgun (WGS) entry which is preliminary data.</text>
</comment>
<keyword evidence="2" id="KW-1133">Transmembrane helix</keyword>
<evidence type="ECO:0000256" key="3">
    <source>
        <dbReference type="SAM" id="SignalP"/>
    </source>
</evidence>
<dbReference type="Proteomes" id="UP001183643">
    <property type="component" value="Unassembled WGS sequence"/>
</dbReference>
<feature type="signal peptide" evidence="3">
    <location>
        <begin position="1"/>
        <end position="33"/>
    </location>
</feature>
<organism evidence="4 5">
    <name type="scientific">Catenuloplanes atrovinosus</name>
    <dbReference type="NCBI Taxonomy" id="137266"/>
    <lineage>
        <taxon>Bacteria</taxon>
        <taxon>Bacillati</taxon>
        <taxon>Actinomycetota</taxon>
        <taxon>Actinomycetes</taxon>
        <taxon>Micromonosporales</taxon>
        <taxon>Micromonosporaceae</taxon>
        <taxon>Catenuloplanes</taxon>
    </lineage>
</organism>
<accession>A0AAE4CE05</accession>
<protein>
    <submittedName>
        <fullName evidence="4">LPXTG-motif cell wall-anchored protein</fullName>
    </submittedName>
</protein>
<evidence type="ECO:0000313" key="4">
    <source>
        <dbReference type="EMBL" id="MDR7279584.1"/>
    </source>
</evidence>
<feature type="region of interest" description="Disordered" evidence="1">
    <location>
        <begin position="348"/>
        <end position="396"/>
    </location>
</feature>
<dbReference type="RefSeq" id="WP_310373476.1">
    <property type="nucleotide sequence ID" value="NZ_JAVDYB010000001.1"/>
</dbReference>
<keyword evidence="2" id="KW-0812">Transmembrane</keyword>
<feature type="transmembrane region" description="Helical" evidence="2">
    <location>
        <begin position="403"/>
        <end position="426"/>
    </location>
</feature>
<feature type="region of interest" description="Disordered" evidence="1">
    <location>
        <begin position="142"/>
        <end position="177"/>
    </location>
</feature>
<dbReference type="EMBL" id="JAVDYB010000001">
    <property type="protein sequence ID" value="MDR7279584.1"/>
    <property type="molecule type" value="Genomic_DNA"/>
</dbReference>
<sequence>MKSVPRIRRVAALAVGVVLGLTGLATVGSPASATRGHQPSCVTPEQAKYQHTFDGPKGTASIKLLNGPLCAEQAFALVSYTAPSATFATPQHVLDSSVKKFVPATAGQLSVNKLEFKVEVPECFTQVDFVFGADIINPLTDGSDRYNSRKVGESSAPGNRSTPKPGQPQHAWYNGGSGTCKAEPAVEPLPDCTGNVALKLINRSTHSETFTITADGGFSKTETLKARQEPATVTVPAANAKNIVVSSRGKELYRGAWSTPEDCQVPEVGTPEATVAQTCEGLSFTVKNPENGKEFTVTFTPSTGQPQTITVKPGQTAPPVMFPGSEGLTVKVDGDLDALKGEVAWTKPADCGVTTPPTGTPSPSPTTPVPTGTPETPASPGPSTTPVAFTPGDGEPELPLTGAAVGSITAGAIVLLAAGAGLFLMARRRKLKFQA</sequence>
<dbReference type="AlphaFoldDB" id="A0AAE4CE05"/>
<dbReference type="NCBIfam" id="TIGR01167">
    <property type="entry name" value="LPXTG_anchor"/>
    <property type="match status" value="1"/>
</dbReference>
<evidence type="ECO:0000313" key="5">
    <source>
        <dbReference type="Proteomes" id="UP001183643"/>
    </source>
</evidence>
<gene>
    <name evidence="4" type="ORF">J2S41_006362</name>
</gene>
<feature type="compositionally biased region" description="Basic and acidic residues" evidence="1">
    <location>
        <begin position="142"/>
        <end position="152"/>
    </location>
</feature>
<keyword evidence="3" id="KW-0732">Signal</keyword>
<feature type="chain" id="PRO_5042112019" evidence="3">
    <location>
        <begin position="34"/>
        <end position="435"/>
    </location>
</feature>
<proteinExistence type="predicted"/>
<reference evidence="4" key="1">
    <citation type="submission" date="2023-07" db="EMBL/GenBank/DDBJ databases">
        <title>Sequencing the genomes of 1000 actinobacteria strains.</title>
        <authorList>
            <person name="Klenk H.-P."/>
        </authorList>
    </citation>
    <scope>NUCLEOTIDE SEQUENCE</scope>
    <source>
        <strain evidence="4">DSM 44707</strain>
    </source>
</reference>